<dbReference type="Proteomes" id="UP000046155">
    <property type="component" value="Unassembled WGS sequence"/>
</dbReference>
<accession>A0A0B7MKJ5</accession>
<dbReference type="EMBL" id="CDRZ01000111">
    <property type="protein sequence ID" value="CEO88491.1"/>
    <property type="molecule type" value="Genomic_DNA"/>
</dbReference>
<dbReference type="RefSeq" id="WP_044664640.1">
    <property type="nucleotide sequence ID" value="NZ_CDRZ01000111.1"/>
</dbReference>
<sequence>MLNELYELSKSLEHYGLLQSTTHPNVNNVGKGYCLLVEIDKDGVPQEVRLLPKEETGMLWRHSKGNHNSFPAIRVQKPLLAATESAKVSKAKWEEAELSVKVSYLTTLDFGAINTECLDIKISDWSLNEFSGIMDTQEPKLAALRQLVYVFPVKAECTNFNKMLADLLYQKIVSSNNKAEVDFIKELLIGRLDEKTGKYVAGCMTYYDVYETANFANLVTSLETQRALINLLNCDNESNTEFKDQTAVSSLSGKRCEAVSDKYPNPNIPLLGLTYLYSKKSDTPCLTRYRLSGVEAFQTGKNEVKAINDAIAFLTDKDRENKSWQAMSDSNRDKPNLLLAYLPDDPQNDAYLAQILGDPSDYESEDEFREEGESAFDALCQQVLGNMESVIRKNPLTKINLIMLETLDPGRKQVVYENILTAKQFRNNLLMWSEAAQNQSNIRVRVRDKKKIVEYKPICPGPNDICQLLKINYTRSGSLKPMKHSAVSLHDIYRLYMPKENSIASDYDFLCSVVSRVVEKTAQMLGDVGNQLVLEYALSSTKESHSRARRVMLSVSLIAILLWRLGVRKESYMHEAPFNVGQFLQLSDMLHKEYCVQVRNSGNKKATLPSQLMGNEMLVIASENPVEGLNRLRDRMKIYLAWANTATGEGAGLAKWILARYGEVSAKIAANDLPEQFNAAEQAQVLLGYLASIPYDKKGEKEEKTNG</sequence>
<evidence type="ECO:0000313" key="2">
    <source>
        <dbReference type="Proteomes" id="UP000046155"/>
    </source>
</evidence>
<organism evidence="1 2">
    <name type="scientific">Syntrophaceticus schinkii</name>
    <dbReference type="NCBI Taxonomy" id="499207"/>
    <lineage>
        <taxon>Bacteria</taxon>
        <taxon>Bacillati</taxon>
        <taxon>Bacillota</taxon>
        <taxon>Clostridia</taxon>
        <taxon>Thermoanaerobacterales</taxon>
        <taxon>Thermoanaerobacterales Family III. Incertae Sedis</taxon>
        <taxon>Syntrophaceticus</taxon>
    </lineage>
</organism>
<reference evidence="2" key="1">
    <citation type="submission" date="2015-01" db="EMBL/GenBank/DDBJ databases">
        <authorList>
            <person name="Manzoor Shahid"/>
            <person name="Zubair Saima"/>
        </authorList>
    </citation>
    <scope>NUCLEOTIDE SEQUENCE [LARGE SCALE GENOMIC DNA]</scope>
    <source>
        <strain evidence="2">Sp3</strain>
    </source>
</reference>
<proteinExistence type="predicted"/>
<gene>
    <name evidence="1" type="ORF">SSCH_1990002</name>
</gene>
<keyword evidence="2" id="KW-1185">Reference proteome</keyword>
<protein>
    <submittedName>
        <fullName evidence="1">Uncharacterized protein</fullName>
    </submittedName>
</protein>
<dbReference type="AlphaFoldDB" id="A0A0B7MKJ5"/>
<name>A0A0B7MKJ5_9FIRM</name>
<dbReference type="OrthoDB" id="5519144at2"/>
<evidence type="ECO:0000313" key="1">
    <source>
        <dbReference type="EMBL" id="CEO88491.1"/>
    </source>
</evidence>